<comment type="caution">
    <text evidence="1">The sequence shown here is derived from an EMBL/GenBank/DDBJ whole genome shotgun (WGS) entry which is preliminary data.</text>
</comment>
<protein>
    <submittedName>
        <fullName evidence="1">Uncharacterized protein</fullName>
    </submittedName>
</protein>
<keyword evidence="2" id="KW-1185">Reference proteome</keyword>
<gene>
    <name evidence="1" type="ORF">CLO192961_LOCUS384144</name>
</gene>
<organism evidence="1 2">
    <name type="scientific">Bionectria ochroleuca</name>
    <name type="common">Gliocladium roseum</name>
    <dbReference type="NCBI Taxonomy" id="29856"/>
    <lineage>
        <taxon>Eukaryota</taxon>
        <taxon>Fungi</taxon>
        <taxon>Dikarya</taxon>
        <taxon>Ascomycota</taxon>
        <taxon>Pezizomycotina</taxon>
        <taxon>Sordariomycetes</taxon>
        <taxon>Hypocreomycetidae</taxon>
        <taxon>Hypocreales</taxon>
        <taxon>Bionectriaceae</taxon>
        <taxon>Clonostachys</taxon>
    </lineage>
</organism>
<evidence type="ECO:0000313" key="1">
    <source>
        <dbReference type="EMBL" id="VUC34595.1"/>
    </source>
</evidence>
<evidence type="ECO:0000313" key="2">
    <source>
        <dbReference type="Proteomes" id="UP000766486"/>
    </source>
</evidence>
<dbReference type="Proteomes" id="UP000766486">
    <property type="component" value="Unassembled WGS sequence"/>
</dbReference>
<reference evidence="1 2" key="1">
    <citation type="submission" date="2019-06" db="EMBL/GenBank/DDBJ databases">
        <authorList>
            <person name="Broberg M."/>
        </authorList>
    </citation>
    <scope>NUCLEOTIDE SEQUENCE [LARGE SCALE GENOMIC DNA]</scope>
</reference>
<sequence>MFALLLRIAPLSNLTTELALKLGGNDNLGTRLLHDRLQSRLGLAGICEAEGGTGLHDTKEADQRPHGLLEAQRYSGTDRDTLVLDEMACQPGGELVQLGVSEGAVP</sequence>
<accession>A0ABY6UVD3</accession>
<proteinExistence type="predicted"/>
<dbReference type="EMBL" id="CABFNS010000888">
    <property type="protein sequence ID" value="VUC34595.1"/>
    <property type="molecule type" value="Genomic_DNA"/>
</dbReference>
<name>A0ABY6UVD3_BIOOC</name>